<accession>U4L4J5</accession>
<organism evidence="1 2">
    <name type="scientific">Pyronema omphalodes (strain CBS 100304)</name>
    <name type="common">Pyronema confluens</name>
    <dbReference type="NCBI Taxonomy" id="1076935"/>
    <lineage>
        <taxon>Eukaryota</taxon>
        <taxon>Fungi</taxon>
        <taxon>Dikarya</taxon>
        <taxon>Ascomycota</taxon>
        <taxon>Pezizomycotina</taxon>
        <taxon>Pezizomycetes</taxon>
        <taxon>Pezizales</taxon>
        <taxon>Pyronemataceae</taxon>
        <taxon>Pyronema</taxon>
    </lineage>
</organism>
<dbReference type="EMBL" id="HF935343">
    <property type="protein sequence ID" value="CCX07228.1"/>
    <property type="molecule type" value="Genomic_DNA"/>
</dbReference>
<proteinExistence type="predicted"/>
<dbReference type="Proteomes" id="UP000018144">
    <property type="component" value="Unassembled WGS sequence"/>
</dbReference>
<protein>
    <submittedName>
        <fullName evidence="1">Uncharacterized protein</fullName>
    </submittedName>
</protein>
<gene>
    <name evidence="1" type="ORF">PCON_06817</name>
</gene>
<sequence length="18" mass="2027">MIASLYGHSTMKRAARAY</sequence>
<keyword evidence="2" id="KW-1185">Reference proteome</keyword>
<evidence type="ECO:0000313" key="1">
    <source>
        <dbReference type="EMBL" id="CCX07228.1"/>
    </source>
</evidence>
<dbReference type="AlphaFoldDB" id="U4L4J5"/>
<reference evidence="1 2" key="1">
    <citation type="journal article" date="2013" name="PLoS Genet.">
        <title>The genome and development-dependent transcriptomes of Pyronema confluens: a window into fungal evolution.</title>
        <authorList>
            <person name="Traeger S."/>
            <person name="Altegoer F."/>
            <person name="Freitag M."/>
            <person name="Gabaldon T."/>
            <person name="Kempken F."/>
            <person name="Kumar A."/>
            <person name="Marcet-Houben M."/>
            <person name="Poggeler S."/>
            <person name="Stajich J.E."/>
            <person name="Nowrousian M."/>
        </authorList>
    </citation>
    <scope>NUCLEOTIDE SEQUENCE [LARGE SCALE GENOMIC DNA]</scope>
    <source>
        <strain evidence="2">CBS 100304</strain>
        <tissue evidence="1">Vegetative mycelium</tissue>
    </source>
</reference>
<evidence type="ECO:0000313" key="2">
    <source>
        <dbReference type="Proteomes" id="UP000018144"/>
    </source>
</evidence>
<name>U4L4J5_PYROM</name>